<sequence>MTVLDRVPVDAITEQAKQVNVGRVVLTVLAALLFGLGWLVGAFVLALAWCGTAIKVGYLEGRRREQGVGSG</sequence>
<evidence type="ECO:0000313" key="2">
    <source>
        <dbReference type="EMBL" id="MFC3762019.1"/>
    </source>
</evidence>
<evidence type="ECO:0000313" key="3">
    <source>
        <dbReference type="Proteomes" id="UP001595699"/>
    </source>
</evidence>
<dbReference type="RefSeq" id="WP_205120567.1">
    <property type="nucleotide sequence ID" value="NZ_JAFBCM010000001.1"/>
</dbReference>
<organism evidence="2 3">
    <name type="scientific">Tenggerimyces flavus</name>
    <dbReference type="NCBI Taxonomy" id="1708749"/>
    <lineage>
        <taxon>Bacteria</taxon>
        <taxon>Bacillati</taxon>
        <taxon>Actinomycetota</taxon>
        <taxon>Actinomycetes</taxon>
        <taxon>Propionibacteriales</taxon>
        <taxon>Nocardioidaceae</taxon>
        <taxon>Tenggerimyces</taxon>
    </lineage>
</organism>
<proteinExistence type="predicted"/>
<dbReference type="EMBL" id="JBHRZH010000012">
    <property type="protein sequence ID" value="MFC3762019.1"/>
    <property type="molecule type" value="Genomic_DNA"/>
</dbReference>
<feature type="transmembrane region" description="Helical" evidence="1">
    <location>
        <begin position="24"/>
        <end position="54"/>
    </location>
</feature>
<name>A0ABV7YB38_9ACTN</name>
<keyword evidence="1" id="KW-0472">Membrane</keyword>
<comment type="caution">
    <text evidence="2">The sequence shown here is derived from an EMBL/GenBank/DDBJ whole genome shotgun (WGS) entry which is preliminary data.</text>
</comment>
<keyword evidence="3" id="KW-1185">Reference proteome</keyword>
<reference evidence="3" key="1">
    <citation type="journal article" date="2019" name="Int. J. Syst. Evol. Microbiol.">
        <title>The Global Catalogue of Microorganisms (GCM) 10K type strain sequencing project: providing services to taxonomists for standard genome sequencing and annotation.</title>
        <authorList>
            <consortium name="The Broad Institute Genomics Platform"/>
            <consortium name="The Broad Institute Genome Sequencing Center for Infectious Disease"/>
            <person name="Wu L."/>
            <person name="Ma J."/>
        </authorList>
    </citation>
    <scope>NUCLEOTIDE SEQUENCE [LARGE SCALE GENOMIC DNA]</scope>
    <source>
        <strain evidence="3">CGMCC 4.7241</strain>
    </source>
</reference>
<accession>A0ABV7YB38</accession>
<protein>
    <submittedName>
        <fullName evidence="2">Uncharacterized protein</fullName>
    </submittedName>
</protein>
<keyword evidence="1" id="KW-0812">Transmembrane</keyword>
<dbReference type="Proteomes" id="UP001595699">
    <property type="component" value="Unassembled WGS sequence"/>
</dbReference>
<evidence type="ECO:0000256" key="1">
    <source>
        <dbReference type="SAM" id="Phobius"/>
    </source>
</evidence>
<keyword evidence="1" id="KW-1133">Transmembrane helix</keyword>
<gene>
    <name evidence="2" type="ORF">ACFOUW_14345</name>
</gene>